<dbReference type="AlphaFoldDB" id="A0A8J2YKK7"/>
<reference evidence="2" key="2">
    <citation type="submission" date="2020-09" db="EMBL/GenBank/DDBJ databases">
        <authorList>
            <person name="Sun Q."/>
            <person name="Sedlacek I."/>
        </authorList>
    </citation>
    <scope>NUCLEOTIDE SEQUENCE</scope>
    <source>
        <strain evidence="2">CCM 7684</strain>
    </source>
</reference>
<reference evidence="2" key="1">
    <citation type="journal article" date="2014" name="Int. J. Syst. Evol. Microbiol.">
        <title>Complete genome sequence of Corynebacterium casei LMG S-19264T (=DSM 44701T), isolated from a smear-ripened cheese.</title>
        <authorList>
            <consortium name="US DOE Joint Genome Institute (JGI-PGF)"/>
            <person name="Walter F."/>
            <person name="Albersmeier A."/>
            <person name="Kalinowski J."/>
            <person name="Ruckert C."/>
        </authorList>
    </citation>
    <scope>NUCLEOTIDE SEQUENCE</scope>
    <source>
        <strain evidence="2">CCM 7684</strain>
    </source>
</reference>
<comment type="caution">
    <text evidence="2">The sequence shown here is derived from an EMBL/GenBank/DDBJ whole genome shotgun (WGS) entry which is preliminary data.</text>
</comment>
<feature type="compositionally biased region" description="Low complexity" evidence="1">
    <location>
        <begin position="149"/>
        <end position="162"/>
    </location>
</feature>
<dbReference type="Proteomes" id="UP000602745">
    <property type="component" value="Unassembled WGS sequence"/>
</dbReference>
<evidence type="ECO:0000313" key="3">
    <source>
        <dbReference type="Proteomes" id="UP000602745"/>
    </source>
</evidence>
<organism evidence="2 3">
    <name type="scientific">Agaricicola taiwanensis</name>
    <dbReference type="NCBI Taxonomy" id="591372"/>
    <lineage>
        <taxon>Bacteria</taxon>
        <taxon>Pseudomonadati</taxon>
        <taxon>Pseudomonadota</taxon>
        <taxon>Alphaproteobacteria</taxon>
        <taxon>Rhodobacterales</taxon>
        <taxon>Paracoccaceae</taxon>
        <taxon>Agaricicola</taxon>
    </lineage>
</organism>
<dbReference type="EMBL" id="BMCP01000003">
    <property type="protein sequence ID" value="GGE48824.1"/>
    <property type="molecule type" value="Genomic_DNA"/>
</dbReference>
<evidence type="ECO:0000256" key="1">
    <source>
        <dbReference type="SAM" id="MobiDB-lite"/>
    </source>
</evidence>
<feature type="region of interest" description="Disordered" evidence="1">
    <location>
        <begin position="141"/>
        <end position="168"/>
    </location>
</feature>
<sequence>MESADVQAFTENPAGLLTRHMSGGTELTRASYNLIVTDPTTVDALVGLIGQSNSLQKFALGTGMGDAVRQCSANDPAVADAIQTAIAALNQPEFEIAFTQSINQIETAAIPGAGGSGPFGTSATMEGLLGGDGVGQGSVNYFTGGGAGSPRSNRSGNGSSASLETVSP</sequence>
<name>A0A8J2YKK7_9RHOB</name>
<gene>
    <name evidence="2" type="ORF">GCM10007276_27490</name>
</gene>
<proteinExistence type="predicted"/>
<keyword evidence="3" id="KW-1185">Reference proteome</keyword>
<protein>
    <submittedName>
        <fullName evidence="2">Uncharacterized protein</fullName>
    </submittedName>
</protein>
<evidence type="ECO:0000313" key="2">
    <source>
        <dbReference type="EMBL" id="GGE48824.1"/>
    </source>
</evidence>
<accession>A0A8J2YKK7</accession>